<dbReference type="PROSITE" id="PS50156">
    <property type="entry name" value="SSD"/>
    <property type="match status" value="1"/>
</dbReference>
<evidence type="ECO:0000256" key="11">
    <source>
        <dbReference type="ARBA" id="ARBA00022989"/>
    </source>
</evidence>
<evidence type="ECO:0000256" key="9">
    <source>
        <dbReference type="ARBA" id="ARBA00022737"/>
    </source>
</evidence>
<feature type="transmembrane region" description="Helical" evidence="21">
    <location>
        <begin position="299"/>
        <end position="322"/>
    </location>
</feature>
<dbReference type="SUPFAM" id="SSF50978">
    <property type="entry name" value="WD40 repeat-like"/>
    <property type="match status" value="1"/>
</dbReference>
<dbReference type="Gene3D" id="2.130.10.10">
    <property type="entry name" value="YVTN repeat-like/Quinoprotein amine dehydrogenase"/>
    <property type="match status" value="2"/>
</dbReference>
<dbReference type="Proteomes" id="UP000494206">
    <property type="component" value="Unassembled WGS sequence"/>
</dbReference>
<dbReference type="GO" id="GO:0032933">
    <property type="term" value="P:SREBP signaling pathway"/>
    <property type="evidence" value="ECO:0007669"/>
    <property type="project" value="InterPro"/>
</dbReference>
<comment type="caution">
    <text evidence="23">The sequence shown here is derived from an EMBL/GenBank/DDBJ whole genome shotgun (WGS) entry which is preliminary data.</text>
</comment>
<dbReference type="Pfam" id="PF24006">
    <property type="entry name" value="SCAP_N"/>
    <property type="match status" value="1"/>
</dbReference>
<evidence type="ECO:0000256" key="15">
    <source>
        <dbReference type="ARBA" id="ARBA00023136"/>
    </source>
</evidence>
<evidence type="ECO:0000256" key="14">
    <source>
        <dbReference type="ARBA" id="ARBA00023121"/>
    </source>
</evidence>
<dbReference type="AlphaFoldDB" id="A0A8S1ESS2"/>
<evidence type="ECO:0000256" key="5">
    <source>
        <dbReference type="ARBA" id="ARBA00019541"/>
    </source>
</evidence>
<keyword evidence="14" id="KW-0446">Lipid-binding</keyword>
<comment type="similarity">
    <text evidence="4">Belongs to the WD repeat SCAP family.</text>
</comment>
<name>A0A8S1ESS2_9PELO</name>
<feature type="repeat" description="WD" evidence="20">
    <location>
        <begin position="733"/>
        <end position="774"/>
    </location>
</feature>
<dbReference type="GO" id="GO:0032934">
    <property type="term" value="F:sterol binding"/>
    <property type="evidence" value="ECO:0007669"/>
    <property type="project" value="InterPro"/>
</dbReference>
<dbReference type="InterPro" id="IPR015943">
    <property type="entry name" value="WD40/YVTN_repeat-like_dom_sf"/>
</dbReference>
<dbReference type="PANTHER" id="PTHR46378">
    <property type="entry name" value="STEROL REGULATORY ELEMENT-BINDING PROTEIN CLEAVAGE-ACTIVATING PROTEIN"/>
    <property type="match status" value="1"/>
</dbReference>
<dbReference type="PROSITE" id="PS50082">
    <property type="entry name" value="WD_REPEATS_2"/>
    <property type="match status" value="2"/>
</dbReference>
<keyword evidence="11 21" id="KW-1133">Transmembrane helix</keyword>
<evidence type="ECO:0000256" key="16">
    <source>
        <dbReference type="ARBA" id="ARBA00023166"/>
    </source>
</evidence>
<keyword evidence="6" id="KW-0153">Cholesterol metabolism</keyword>
<feature type="domain" description="SSD" evidence="22">
    <location>
        <begin position="270"/>
        <end position="428"/>
    </location>
</feature>
<feature type="transmembrane region" description="Helical" evidence="21">
    <location>
        <begin position="28"/>
        <end position="50"/>
    </location>
</feature>
<dbReference type="InterPro" id="IPR030225">
    <property type="entry name" value="SCAP"/>
</dbReference>
<keyword evidence="9" id="KW-0677">Repeat</keyword>
<evidence type="ECO:0000313" key="23">
    <source>
        <dbReference type="EMBL" id="CAB3404432.1"/>
    </source>
</evidence>
<evidence type="ECO:0000313" key="24">
    <source>
        <dbReference type="Proteomes" id="UP000494206"/>
    </source>
</evidence>
<dbReference type="InterPro" id="IPR057041">
    <property type="entry name" value="SCAP_N"/>
</dbReference>
<keyword evidence="17" id="KW-0325">Glycoprotein</keyword>
<dbReference type="GO" id="GO:0008203">
    <property type="term" value="P:cholesterol metabolic process"/>
    <property type="evidence" value="ECO:0007669"/>
    <property type="project" value="UniProtKB-KW"/>
</dbReference>
<dbReference type="OrthoDB" id="60477at2759"/>
<evidence type="ECO:0000256" key="20">
    <source>
        <dbReference type="PROSITE-ProRule" id="PRU00221"/>
    </source>
</evidence>
<keyword evidence="7 20" id="KW-0853">WD repeat</keyword>
<evidence type="ECO:0000256" key="12">
    <source>
        <dbReference type="ARBA" id="ARBA00023034"/>
    </source>
</evidence>
<sequence>MVIKNKLKWVSAREKISNAYHDYGRLCAAHPLACLCMSIATMVVLSYPAVTRLRLPVSTPIDIFWSDHLHVSEKLAPFWINENPASYIQQFIVSATIEPWNASILTPEHTVRAAVATAFRLREIVISEPSVEELCLRLASPSDKTWPFRSKSLCVVLSPASIWYNDLEKFKKDPNSIETIFNEECKSTFCMRDLLLGAPISLTGIKQRYQTNRKRSIEFAMTVFFAKYSKNVINRLKERISKTFEVMPLPLNDESTFVQVYFHPLKSFKDLLPLISTYILCMIYLYYCSRKFEMVASRWGLAFAASFTVAATLLMTTGICAHLDLSTTLWGAEIYPYIALILGLENTLCITRSVVYTPPSLDVSSRIAHGLSQEGYKLTKYFVLELFFLLCGYLTRVSDIQEFCQFSAICIVVDFYMQLFFYAPCLTFDLERLGLEEKRRFAEILFYAEIPRLKNYPPVSCPMRKVCPKLFAMSKVQKRRLSDSGIDEVFSANKKEKSKTYPKLDTVWKDDSELPKADLEGSLRMRILYFITRTRIVQRTIMVVFAVWVIWLAVIVGSGRTAEILSKLNQTDESLSQRHRILSIANLKYGYWQKSTYKWWPAVAHDYNISLNSRYVTFVPPIVLNAKIQPNDDLLKVVEQIKSPSKEALTETPILQNRIEWLETKLKVYLAAFWLLLLCTVASFFVYVFLSDRWKFGVKKVEESATSSKHSDESSTITSSSTKGFVEKLPLVFNGHDFPIETVGLDPDTPRFLSACQEGFVYLWNSFTGERITRLNRLRAVPLNEGETLIKVWAVAIKNDVAFLGCSDGVVEIASLIRNKLIGVYHSNNNSGVSHIACYDEFVTIVRLDGTIDFVQVSVVIEKQRVHEIKVMNTVCGHQKPICRLVAWRDQFITSSFDRSIKMWNAKTGTMANIFLAHNSPVLNVVVHAEKSLMFSSCEDGLICWWDLVTSELIRSIDNNCVWAFQLSVSSDYLLGFYDSSQLFLWSLETGQLVCRVTDASTNEMSEDTLFTGDSSGIVSFDDGIAATASGDSVTFWDQEHKAIIGKVKLNGKINSTRKLSSNKVLCCVGNTMYAAIVPVVRIK</sequence>
<dbReference type="GO" id="GO:0012507">
    <property type="term" value="C:ER to Golgi transport vesicle membrane"/>
    <property type="evidence" value="ECO:0007669"/>
    <property type="project" value="UniProtKB-SubCell"/>
</dbReference>
<keyword evidence="24" id="KW-1185">Reference proteome</keyword>
<evidence type="ECO:0000256" key="1">
    <source>
        <dbReference type="ARBA" id="ARBA00004477"/>
    </source>
</evidence>
<feature type="transmembrane region" description="Helical" evidence="21">
    <location>
        <begin position="536"/>
        <end position="557"/>
    </location>
</feature>
<dbReference type="InterPro" id="IPR001680">
    <property type="entry name" value="WD40_rpt"/>
</dbReference>
<evidence type="ECO:0000256" key="10">
    <source>
        <dbReference type="ARBA" id="ARBA00022824"/>
    </source>
</evidence>
<dbReference type="GO" id="GO:0000139">
    <property type="term" value="C:Golgi membrane"/>
    <property type="evidence" value="ECO:0007669"/>
    <property type="project" value="UniProtKB-SubCell"/>
</dbReference>
<evidence type="ECO:0000256" key="19">
    <source>
        <dbReference type="ARBA" id="ARBA00045958"/>
    </source>
</evidence>
<feature type="repeat" description="WD" evidence="20">
    <location>
        <begin position="915"/>
        <end position="956"/>
    </location>
</feature>
<dbReference type="InterPro" id="IPR036322">
    <property type="entry name" value="WD40_repeat_dom_sf"/>
</dbReference>
<reference evidence="23 24" key="1">
    <citation type="submission" date="2020-04" db="EMBL/GenBank/DDBJ databases">
        <authorList>
            <person name="Laetsch R D."/>
            <person name="Stevens L."/>
            <person name="Kumar S."/>
            <person name="Blaxter L. M."/>
        </authorList>
    </citation>
    <scope>NUCLEOTIDE SEQUENCE [LARGE SCALE GENOMIC DNA]</scope>
</reference>
<gene>
    <name evidence="23" type="ORF">CBOVIS_LOCUS6768</name>
</gene>
<keyword evidence="15 21" id="KW-0472">Membrane</keyword>
<feature type="transmembrane region" description="Helical" evidence="21">
    <location>
        <begin position="668"/>
        <end position="690"/>
    </location>
</feature>
<evidence type="ECO:0000256" key="4">
    <source>
        <dbReference type="ARBA" id="ARBA00007410"/>
    </source>
</evidence>
<keyword evidence="18" id="KW-0753">Steroid metabolism</keyword>
<keyword evidence="10" id="KW-0256">Endoplasmic reticulum</keyword>
<dbReference type="SMART" id="SM00320">
    <property type="entry name" value="WD40"/>
    <property type="match status" value="5"/>
</dbReference>
<dbReference type="InterPro" id="IPR053958">
    <property type="entry name" value="HMGCR/SNAP/NPC1-like_SSD"/>
</dbReference>
<dbReference type="GO" id="GO:0045540">
    <property type="term" value="P:regulation of cholesterol biosynthetic process"/>
    <property type="evidence" value="ECO:0007669"/>
    <property type="project" value="TreeGrafter"/>
</dbReference>
<evidence type="ECO:0000259" key="22">
    <source>
        <dbReference type="PROSITE" id="PS50156"/>
    </source>
</evidence>
<comment type="function">
    <text evidence="19">Escort protein required for cholesterol as well as lipid homeostasis. Regulates export of the SCAP-SREBP complex from the endoplasmic reticulum to the Golgi upon low cholesterol, thereby regulating the processing of sterol regulatory element-binding proteins (SREBPs) SREBF1/SREBP1 and SREBF2/SREBP2. At high sterol concentrations, formation of a ternary complex with INSIG (INSIG1 or INSIG2) leads to mask the ER export signal in SCAP, promoting retention of the complex in the endoplasmic reticulum. Low sterol concentrations trigger release of INSIG, a conformational change in the SSD domain of SCAP, unmasking of the ER export signal, promoting recruitment into COPII-coated vesicles and transport of the SCAP-SREBP to the Golgi: in the Golgi, SREBPs are then processed, releasing the transcription factor fragment of SREBPs from the membrane, its import into the nucleus and up-regulation of LDLR, INSIG1 and the mevalonate pathway. Binds cholesterol via its SSD domain.</text>
</comment>
<accession>A0A8S1ESS2</accession>
<dbReference type="InterPro" id="IPR000731">
    <property type="entry name" value="SSD"/>
</dbReference>
<dbReference type="Pfam" id="PF00400">
    <property type="entry name" value="WD40"/>
    <property type="match status" value="2"/>
</dbReference>
<evidence type="ECO:0000256" key="6">
    <source>
        <dbReference type="ARBA" id="ARBA00022548"/>
    </source>
</evidence>
<organism evidence="23 24">
    <name type="scientific">Caenorhabditis bovis</name>
    <dbReference type="NCBI Taxonomy" id="2654633"/>
    <lineage>
        <taxon>Eukaryota</taxon>
        <taxon>Metazoa</taxon>
        <taxon>Ecdysozoa</taxon>
        <taxon>Nematoda</taxon>
        <taxon>Chromadorea</taxon>
        <taxon>Rhabditida</taxon>
        <taxon>Rhabditina</taxon>
        <taxon>Rhabditomorpha</taxon>
        <taxon>Rhabditoidea</taxon>
        <taxon>Rhabditidae</taxon>
        <taxon>Peloderinae</taxon>
        <taxon>Caenorhabditis</taxon>
    </lineage>
</organism>
<dbReference type="EMBL" id="CADEPM010000004">
    <property type="protein sequence ID" value="CAB3404432.1"/>
    <property type="molecule type" value="Genomic_DNA"/>
</dbReference>
<evidence type="ECO:0000256" key="18">
    <source>
        <dbReference type="ARBA" id="ARBA00023221"/>
    </source>
</evidence>
<dbReference type="Pfam" id="PF12349">
    <property type="entry name" value="Sterol-sensing"/>
    <property type="match status" value="1"/>
</dbReference>
<keyword evidence="8 21" id="KW-0812">Transmembrane</keyword>
<evidence type="ECO:0000256" key="17">
    <source>
        <dbReference type="ARBA" id="ARBA00023180"/>
    </source>
</evidence>
<evidence type="ECO:0000256" key="8">
    <source>
        <dbReference type="ARBA" id="ARBA00022692"/>
    </source>
</evidence>
<keyword evidence="12" id="KW-0333">Golgi apparatus</keyword>
<evidence type="ECO:0000256" key="2">
    <source>
        <dbReference type="ARBA" id="ARBA00004557"/>
    </source>
</evidence>
<protein>
    <recommendedName>
        <fullName evidence="5">Sterol regulatory element-binding protein cleavage-activating protein</fullName>
    </recommendedName>
</protein>
<evidence type="ECO:0000256" key="13">
    <source>
        <dbReference type="ARBA" id="ARBA00023098"/>
    </source>
</evidence>
<keyword evidence="13" id="KW-0443">Lipid metabolism</keyword>
<comment type="subcellular location">
    <subcellularLocation>
        <location evidence="2">Cytoplasmic vesicle</location>
        <location evidence="2">COPII-coated vesicle membrane</location>
        <topology evidence="2">Multi-pass membrane protein</topology>
    </subcellularLocation>
    <subcellularLocation>
        <location evidence="1">Endoplasmic reticulum membrane</location>
        <topology evidence="1">Multi-pass membrane protein</topology>
    </subcellularLocation>
    <subcellularLocation>
        <location evidence="3">Golgi apparatus membrane</location>
        <topology evidence="3">Multi-pass membrane protein</topology>
    </subcellularLocation>
</comment>
<dbReference type="PANTHER" id="PTHR46378:SF1">
    <property type="entry name" value="STEROL REGULATORY ELEMENT-BINDING PROTEIN CLEAVAGE-ACTIVATING PROTEIN"/>
    <property type="match status" value="1"/>
</dbReference>
<keyword evidence="16" id="KW-1207">Sterol metabolism</keyword>
<dbReference type="GO" id="GO:0032936">
    <property type="term" value="C:SREBP-SCAP complex"/>
    <property type="evidence" value="ECO:0007669"/>
    <property type="project" value="TreeGrafter"/>
</dbReference>
<proteinExistence type="inferred from homology"/>
<evidence type="ECO:0000256" key="7">
    <source>
        <dbReference type="ARBA" id="ARBA00022574"/>
    </source>
</evidence>
<dbReference type="GO" id="GO:0005789">
    <property type="term" value="C:endoplasmic reticulum membrane"/>
    <property type="evidence" value="ECO:0007669"/>
    <property type="project" value="UniProtKB-SubCell"/>
</dbReference>
<evidence type="ECO:0000256" key="21">
    <source>
        <dbReference type="SAM" id="Phobius"/>
    </source>
</evidence>
<evidence type="ECO:0000256" key="3">
    <source>
        <dbReference type="ARBA" id="ARBA00004653"/>
    </source>
</evidence>
<feature type="transmembrane region" description="Helical" evidence="21">
    <location>
        <begin position="271"/>
        <end position="287"/>
    </location>
</feature>